<keyword evidence="3" id="KW-1185">Reference proteome</keyword>
<dbReference type="Proteomes" id="UP001549119">
    <property type="component" value="Unassembled WGS sequence"/>
</dbReference>
<evidence type="ECO:0000313" key="2">
    <source>
        <dbReference type="EMBL" id="MET3864304.1"/>
    </source>
</evidence>
<feature type="domain" description="Amidase" evidence="1">
    <location>
        <begin position="25"/>
        <end position="456"/>
    </location>
</feature>
<dbReference type="InterPro" id="IPR023631">
    <property type="entry name" value="Amidase_dom"/>
</dbReference>
<accession>A0ABV2NCW7</accession>
<evidence type="ECO:0000259" key="1">
    <source>
        <dbReference type="Pfam" id="PF01425"/>
    </source>
</evidence>
<dbReference type="SUPFAM" id="SSF75304">
    <property type="entry name" value="Amidase signature (AS) enzymes"/>
    <property type="match status" value="1"/>
</dbReference>
<organism evidence="2 3">
    <name type="scientific">Methylobacterium radiotolerans</name>
    <dbReference type="NCBI Taxonomy" id="31998"/>
    <lineage>
        <taxon>Bacteria</taxon>
        <taxon>Pseudomonadati</taxon>
        <taxon>Pseudomonadota</taxon>
        <taxon>Alphaproteobacteria</taxon>
        <taxon>Hyphomicrobiales</taxon>
        <taxon>Methylobacteriaceae</taxon>
        <taxon>Methylobacterium</taxon>
    </lineage>
</organism>
<dbReference type="PANTHER" id="PTHR11895:SF76">
    <property type="entry name" value="INDOLEACETAMIDE HYDROLASE"/>
    <property type="match status" value="1"/>
</dbReference>
<protein>
    <submittedName>
        <fullName evidence="2">Asp-tRNA(Asn)/Glu-tRNA(Gln) amidotransferase A subunit family amidase</fullName>
    </submittedName>
</protein>
<dbReference type="EMBL" id="JBEPNW010000002">
    <property type="protein sequence ID" value="MET3864304.1"/>
    <property type="molecule type" value="Genomic_DNA"/>
</dbReference>
<reference evidence="2 3" key="1">
    <citation type="submission" date="2024-06" db="EMBL/GenBank/DDBJ databases">
        <title>Genomics of switchgrass bacterial isolates.</title>
        <authorList>
            <person name="Shade A."/>
        </authorList>
    </citation>
    <scope>NUCLEOTIDE SEQUENCE [LARGE SCALE GENOMIC DNA]</scope>
    <source>
        <strain evidence="2 3">PvP084</strain>
    </source>
</reference>
<gene>
    <name evidence="2" type="ORF">ABIC20_001613</name>
</gene>
<dbReference type="PANTHER" id="PTHR11895">
    <property type="entry name" value="TRANSAMIDASE"/>
    <property type="match status" value="1"/>
</dbReference>
<comment type="caution">
    <text evidence="2">The sequence shown here is derived from an EMBL/GenBank/DDBJ whole genome shotgun (WGS) entry which is preliminary data.</text>
</comment>
<dbReference type="Gene3D" id="3.90.1300.10">
    <property type="entry name" value="Amidase signature (AS) domain"/>
    <property type="match status" value="1"/>
</dbReference>
<evidence type="ECO:0000313" key="3">
    <source>
        <dbReference type="Proteomes" id="UP001549119"/>
    </source>
</evidence>
<proteinExistence type="predicted"/>
<dbReference type="InterPro" id="IPR000120">
    <property type="entry name" value="Amidase"/>
</dbReference>
<name>A0ABV2NCW7_9HYPH</name>
<dbReference type="InterPro" id="IPR036928">
    <property type="entry name" value="AS_sf"/>
</dbReference>
<sequence length="498" mass="52521">MTDLCDMSAVDLRRLIGRGDISPVELLDSCLDRIARINPAVNAVVALDTERARAAARRAEAAVRVGEPLGPLHGIPVGIKDTEDTAGLRTTYGSPIHADNVPARDLGLVARLREAGAIVLAKTNTPEFAAGANTRNTVYGATGNAFDPTRSAAGSSGGSAVALACGMVPLASGSDTGGSLRNPAAYAGIVGMRPSSGLVPNERRGLGWANLPVNGPMARTVGDAALMLGAMADDDPRDPLAYTLPGEPVRGRADRYDPHRALDLGALRVAFTEDFGFAPTEQHVRRVFRHRVASLSPLFATAETATPDCAGADEAFAILRAAQFLALHLDNYRTRPHLLGPNVRTNVEEGLGYTLADYARAASVQTAIYRTFVDFFRRYDLLISPTITLSPRPWTELYPTEIDGAATRSYFHWLALAYGVTLAGHPAISLPLGVDEAGLPFGVQVVARRGGDADLLAAAAAIEAHCAGRPELTRPRPDLAGLAGRAPIARSPGFFDLG</sequence>
<dbReference type="RefSeq" id="WP_070998341.1">
    <property type="nucleotide sequence ID" value="NZ_JBEPNV010000001.1"/>
</dbReference>
<dbReference type="Pfam" id="PF01425">
    <property type="entry name" value="Amidase"/>
    <property type="match status" value="1"/>
</dbReference>